<evidence type="ECO:0000256" key="5">
    <source>
        <dbReference type="ARBA" id="ARBA00022989"/>
    </source>
</evidence>
<keyword evidence="7 9" id="KW-0808">Transferase</keyword>
<accession>A0A7W8DSF4</accession>
<evidence type="ECO:0000256" key="2">
    <source>
        <dbReference type="ARBA" id="ARBA00010323"/>
    </source>
</evidence>
<proteinExistence type="inferred from homology"/>
<dbReference type="Proteomes" id="UP000534294">
    <property type="component" value="Unassembled WGS sequence"/>
</dbReference>
<reference evidence="9 10" key="1">
    <citation type="submission" date="2020-08" db="EMBL/GenBank/DDBJ databases">
        <title>Genomic Encyclopedia of Type Strains, Phase IV (KMG-IV): sequencing the most valuable type-strain genomes for metagenomic binning, comparative biology and taxonomic classification.</title>
        <authorList>
            <person name="Goeker M."/>
        </authorList>
    </citation>
    <scope>NUCLEOTIDE SEQUENCE [LARGE SCALE GENOMIC DNA]</scope>
    <source>
        <strain evidence="9 10">DSM 12251</strain>
    </source>
</reference>
<name>A0A7W8DSF4_9BACT</name>
<dbReference type="InterPro" id="IPR024194">
    <property type="entry name" value="Ac/AlaTfrase_AlgI/DltB"/>
</dbReference>
<comment type="caution">
    <text evidence="9">The sequence shown here is derived from an EMBL/GenBank/DDBJ whole genome shotgun (WGS) entry which is preliminary data.</text>
</comment>
<evidence type="ECO:0000256" key="7">
    <source>
        <dbReference type="PIRNR" id="PIRNR016636"/>
    </source>
</evidence>
<sequence length="524" mass="58939">MTFTSWQYALFLPLVVLLYWPLPRLGRMALLLAASYFFYGLWDLRFLALLMASTGIDFFCARSLVGQREAVGKVLATTLAPLLWLGGCALFGQGQVVISPTSLWVAAVFPLLFVPVHEGLWKLPVEARRRAFLWLSILTNLAVLGFFKYFGFFAESLVSLLRVAGMDPGWTLPHIILPVAISFYTFQSVAYAVDVYKGKVQPATDLLTFSAYLAFFPQLVAGPIERPAAFMPQFTHAARWDWQHLHVGLRLLLIGAFKKVFVADNCALVANYVFNPGATPNAPWALLGILAFAFQIYGDFSGYTDLARGSARLLGIELSMNFRFPYLATGPSDFWQRWHITLSSWFRDYVYIPLGGNRAGLHRTIANLWITMLLAGLWHGASWTFVLWGAYHAAMQTAYRLVPPLGRLEKTTSGPRHTLAVALMFTLTLFGWALFRAQTLDQLGVWLHALTVWTPAAEAWGKPALWLLLHIAPLILLQLATLKARDEAQLDHLPWLLRGIVFFLLFVAFVSSVATEQEFIYFQF</sequence>
<feature type="transmembrane region" description="Helical" evidence="8">
    <location>
        <begin position="6"/>
        <end position="22"/>
    </location>
</feature>
<feature type="transmembrane region" description="Helical" evidence="8">
    <location>
        <begin position="417"/>
        <end position="435"/>
    </location>
</feature>
<feature type="transmembrane region" description="Helical" evidence="8">
    <location>
        <begin position="132"/>
        <end position="152"/>
    </location>
</feature>
<feature type="transmembrane region" description="Helical" evidence="8">
    <location>
        <begin position="172"/>
        <end position="193"/>
    </location>
</feature>
<dbReference type="GO" id="GO:0042121">
    <property type="term" value="P:alginic acid biosynthetic process"/>
    <property type="evidence" value="ECO:0007669"/>
    <property type="project" value="InterPro"/>
</dbReference>
<keyword evidence="6 7" id="KW-0472">Membrane</keyword>
<keyword evidence="4 8" id="KW-0812">Transmembrane</keyword>
<feature type="transmembrane region" description="Helical" evidence="8">
    <location>
        <begin position="495"/>
        <end position="514"/>
    </location>
</feature>
<evidence type="ECO:0000256" key="3">
    <source>
        <dbReference type="ARBA" id="ARBA00022475"/>
    </source>
</evidence>
<dbReference type="InterPro" id="IPR004299">
    <property type="entry name" value="MBOAT_fam"/>
</dbReference>
<dbReference type="AlphaFoldDB" id="A0A7W8DSF4"/>
<keyword evidence="5 8" id="KW-1133">Transmembrane helix</keyword>
<comment type="subcellular location">
    <subcellularLocation>
        <location evidence="1">Cell membrane</location>
        <topology evidence="1">Multi-pass membrane protein</topology>
    </subcellularLocation>
</comment>
<dbReference type="InterPro" id="IPR051085">
    <property type="entry name" value="MB_O-acyltransferase"/>
</dbReference>
<gene>
    <name evidence="9" type="ORF">HNQ64_004726</name>
</gene>
<evidence type="ECO:0000256" key="1">
    <source>
        <dbReference type="ARBA" id="ARBA00004651"/>
    </source>
</evidence>
<dbReference type="RefSeq" id="WP_184213011.1">
    <property type="nucleotide sequence ID" value="NZ_JACHIF010000013.1"/>
</dbReference>
<dbReference type="PIRSF" id="PIRSF016636">
    <property type="entry name" value="AlgI_DltB"/>
    <property type="match status" value="1"/>
</dbReference>
<evidence type="ECO:0000256" key="8">
    <source>
        <dbReference type="SAM" id="Phobius"/>
    </source>
</evidence>
<dbReference type="GO" id="GO:0016746">
    <property type="term" value="F:acyltransferase activity"/>
    <property type="evidence" value="ECO:0007669"/>
    <property type="project" value="UniProtKB-KW"/>
</dbReference>
<comment type="similarity">
    <text evidence="2 7">Belongs to the membrane-bound acyltransferase family.</text>
</comment>
<protein>
    <submittedName>
        <fullName evidence="9">D-alanyl-lipoteichoic acid acyltransferase DltB (MBOAT superfamily)</fullName>
    </submittedName>
</protein>
<feature type="transmembrane region" description="Helical" evidence="8">
    <location>
        <begin position="368"/>
        <end position="391"/>
    </location>
</feature>
<dbReference type="GO" id="GO:0005886">
    <property type="term" value="C:plasma membrane"/>
    <property type="evidence" value="ECO:0007669"/>
    <property type="project" value="UniProtKB-SubCell"/>
</dbReference>
<dbReference type="Pfam" id="PF03062">
    <property type="entry name" value="MBOAT"/>
    <property type="match status" value="1"/>
</dbReference>
<evidence type="ECO:0000256" key="4">
    <source>
        <dbReference type="ARBA" id="ARBA00022692"/>
    </source>
</evidence>
<feature type="transmembrane region" description="Helical" evidence="8">
    <location>
        <begin position="464"/>
        <end position="483"/>
    </location>
</feature>
<keyword evidence="7 9" id="KW-0012">Acyltransferase</keyword>
<dbReference type="PIRSF" id="PIRSF500217">
    <property type="entry name" value="AlgI"/>
    <property type="match status" value="1"/>
</dbReference>
<evidence type="ECO:0000256" key="6">
    <source>
        <dbReference type="ARBA" id="ARBA00023136"/>
    </source>
</evidence>
<organism evidence="9 10">
    <name type="scientific">Prosthecobacter dejongeii</name>
    <dbReference type="NCBI Taxonomy" id="48465"/>
    <lineage>
        <taxon>Bacteria</taxon>
        <taxon>Pseudomonadati</taxon>
        <taxon>Verrucomicrobiota</taxon>
        <taxon>Verrucomicrobiia</taxon>
        <taxon>Verrucomicrobiales</taxon>
        <taxon>Verrucomicrobiaceae</taxon>
        <taxon>Prosthecobacter</taxon>
    </lineage>
</organism>
<dbReference type="EMBL" id="JACHIF010000013">
    <property type="protein sequence ID" value="MBB5040442.1"/>
    <property type="molecule type" value="Genomic_DNA"/>
</dbReference>
<dbReference type="PANTHER" id="PTHR13285:SF18">
    <property type="entry name" value="PROTEIN-CYSTEINE N-PALMITOYLTRANSFERASE RASP"/>
    <property type="match status" value="1"/>
</dbReference>
<evidence type="ECO:0000313" key="10">
    <source>
        <dbReference type="Proteomes" id="UP000534294"/>
    </source>
</evidence>
<keyword evidence="3 7" id="KW-1003">Cell membrane</keyword>
<evidence type="ECO:0000313" key="9">
    <source>
        <dbReference type="EMBL" id="MBB5040442.1"/>
    </source>
</evidence>
<dbReference type="PANTHER" id="PTHR13285">
    <property type="entry name" value="ACYLTRANSFERASE"/>
    <property type="match status" value="1"/>
</dbReference>
<feature type="transmembrane region" description="Helical" evidence="8">
    <location>
        <begin position="29"/>
        <end position="52"/>
    </location>
</feature>
<dbReference type="InterPro" id="IPR028362">
    <property type="entry name" value="AlgI"/>
</dbReference>
<keyword evidence="10" id="KW-1185">Reference proteome</keyword>
<feature type="transmembrane region" description="Helical" evidence="8">
    <location>
        <begin position="101"/>
        <end position="120"/>
    </location>
</feature>